<evidence type="ECO:0000256" key="3">
    <source>
        <dbReference type="ARBA" id="ARBA00022771"/>
    </source>
</evidence>
<comment type="subcellular location">
    <subcellularLocation>
        <location evidence="1">Nucleus</location>
    </subcellularLocation>
</comment>
<gene>
    <name evidence="7" type="ORF">CYMTET_18554</name>
</gene>
<evidence type="ECO:0000256" key="5">
    <source>
        <dbReference type="ARBA" id="ARBA00023242"/>
    </source>
</evidence>
<dbReference type="InterPro" id="IPR016197">
    <property type="entry name" value="Chromo-like_dom_sf"/>
</dbReference>
<sequence>MGGGRLGKRARKQTEEVLLAQGKGPVKRTQLHPFDAAGSDEREYFVDKILATRTRYGVQQWLIQWEDLDDDDDFQAPQKSLRSPFWKHFSVRMEGKKIVEYRPLTLPEKDVEFRDIFEEIFRGGYTPPSYQIVVDTILTLSVEGKRNVMAALAAVLSEGILPSIGGDIWSQGGIAIFGVLVYWIDKEFKYHERLVGAIPFSSVRHTGPELEVVTKRACASLGIGKYEVLADTDAELGIVKTDTVAEYIHCTVSDNASNIVISGWNCFDGHECVDHTIALTVKAYLEQTCVKKVFAKLRGMTGHFNHSVIGVKLLYDCQKRNDLRETTPPQDNDTRSGWGGACRQATWYMQNREARRRLYLDITKRYFQDLMECKVENFCVATILDPRYKNVKFRNVGKWLRGTLTRDQAVKWTRKAYEAGWKVKEKNANEDALPPVKKAKTTIISIANFLAEDSDDEDSEMPDGVRTVVATSQRKDELTRYLELPDVALVVDLLVWWREHAIEFPQLSKMARQFLAVPATTAGVERAFSKVSRMHSDLRKNLTEGVIEHSVMACMNTVEC</sequence>
<dbReference type="GO" id="GO:0046983">
    <property type="term" value="F:protein dimerization activity"/>
    <property type="evidence" value="ECO:0007669"/>
    <property type="project" value="InterPro"/>
</dbReference>
<protein>
    <recommendedName>
        <fullName evidence="6">HAT C-terminal dimerisation domain-containing protein</fullName>
    </recommendedName>
</protein>
<dbReference type="Proteomes" id="UP001190700">
    <property type="component" value="Unassembled WGS sequence"/>
</dbReference>
<evidence type="ECO:0000313" key="8">
    <source>
        <dbReference type="Proteomes" id="UP001190700"/>
    </source>
</evidence>
<dbReference type="AlphaFoldDB" id="A0AAE0L5T2"/>
<dbReference type="PANTHER" id="PTHR46481">
    <property type="entry name" value="ZINC FINGER BED DOMAIN-CONTAINING PROTEIN 4"/>
    <property type="match status" value="1"/>
</dbReference>
<dbReference type="SUPFAM" id="SSF54160">
    <property type="entry name" value="Chromo domain-like"/>
    <property type="match status" value="1"/>
</dbReference>
<accession>A0AAE0L5T2</accession>
<keyword evidence="8" id="KW-1185">Reference proteome</keyword>
<dbReference type="PANTHER" id="PTHR46481:SF10">
    <property type="entry name" value="ZINC FINGER BED DOMAIN-CONTAINING PROTEIN 39"/>
    <property type="match status" value="1"/>
</dbReference>
<keyword evidence="4" id="KW-0862">Zinc</keyword>
<proteinExistence type="predicted"/>
<dbReference type="SUPFAM" id="SSF53098">
    <property type="entry name" value="Ribonuclease H-like"/>
    <property type="match status" value="1"/>
</dbReference>
<dbReference type="InterPro" id="IPR008906">
    <property type="entry name" value="HATC_C_dom"/>
</dbReference>
<dbReference type="GO" id="GO:0005634">
    <property type="term" value="C:nucleus"/>
    <property type="evidence" value="ECO:0007669"/>
    <property type="project" value="UniProtKB-SubCell"/>
</dbReference>
<name>A0AAE0L5T2_9CHLO</name>
<keyword evidence="2" id="KW-0479">Metal-binding</keyword>
<dbReference type="GO" id="GO:0008270">
    <property type="term" value="F:zinc ion binding"/>
    <property type="evidence" value="ECO:0007669"/>
    <property type="project" value="UniProtKB-KW"/>
</dbReference>
<comment type="caution">
    <text evidence="7">The sequence shown here is derived from an EMBL/GenBank/DDBJ whole genome shotgun (WGS) entry which is preliminary data.</text>
</comment>
<dbReference type="Gene3D" id="2.40.50.40">
    <property type="match status" value="1"/>
</dbReference>
<dbReference type="InterPro" id="IPR052035">
    <property type="entry name" value="ZnF_BED_domain_contain"/>
</dbReference>
<evidence type="ECO:0000259" key="6">
    <source>
        <dbReference type="Pfam" id="PF05699"/>
    </source>
</evidence>
<evidence type="ECO:0000256" key="4">
    <source>
        <dbReference type="ARBA" id="ARBA00022833"/>
    </source>
</evidence>
<evidence type="ECO:0000256" key="2">
    <source>
        <dbReference type="ARBA" id="ARBA00022723"/>
    </source>
</evidence>
<dbReference type="InterPro" id="IPR012337">
    <property type="entry name" value="RNaseH-like_sf"/>
</dbReference>
<dbReference type="Pfam" id="PF05699">
    <property type="entry name" value="Dimer_Tnp_hAT"/>
    <property type="match status" value="1"/>
</dbReference>
<evidence type="ECO:0000313" key="7">
    <source>
        <dbReference type="EMBL" id="KAK3273198.1"/>
    </source>
</evidence>
<feature type="domain" description="HAT C-terminal dimerisation" evidence="6">
    <location>
        <begin position="477"/>
        <end position="545"/>
    </location>
</feature>
<keyword evidence="3" id="KW-0863">Zinc-finger</keyword>
<reference evidence="7 8" key="1">
    <citation type="journal article" date="2015" name="Genome Biol. Evol.">
        <title>Comparative Genomics of a Bacterivorous Green Alga Reveals Evolutionary Causalities and Consequences of Phago-Mixotrophic Mode of Nutrition.</title>
        <authorList>
            <person name="Burns J.A."/>
            <person name="Paasch A."/>
            <person name="Narechania A."/>
            <person name="Kim E."/>
        </authorList>
    </citation>
    <scope>NUCLEOTIDE SEQUENCE [LARGE SCALE GENOMIC DNA]</scope>
    <source>
        <strain evidence="7 8">PLY_AMNH</strain>
    </source>
</reference>
<keyword evidence="5" id="KW-0539">Nucleus</keyword>
<organism evidence="7 8">
    <name type="scientific">Cymbomonas tetramitiformis</name>
    <dbReference type="NCBI Taxonomy" id="36881"/>
    <lineage>
        <taxon>Eukaryota</taxon>
        <taxon>Viridiplantae</taxon>
        <taxon>Chlorophyta</taxon>
        <taxon>Pyramimonadophyceae</taxon>
        <taxon>Pyramimonadales</taxon>
        <taxon>Pyramimonadaceae</taxon>
        <taxon>Cymbomonas</taxon>
    </lineage>
</organism>
<dbReference type="EMBL" id="LGRX02008606">
    <property type="protein sequence ID" value="KAK3273198.1"/>
    <property type="molecule type" value="Genomic_DNA"/>
</dbReference>
<evidence type="ECO:0000256" key="1">
    <source>
        <dbReference type="ARBA" id="ARBA00004123"/>
    </source>
</evidence>